<sequence length="554" mass="61646">MRRPFILLTAAFFSGVWALTGTPFGTPAYAHDLLLPAVQRMGSEHLQNGMTYPASIPTETAVKKTASDLSAWHLESQRRPVLDSNSFRFQTYMLQHEQENIRATVGDVNIHSSELIAPSLSRKGALLGVRKDGYTAEAFTTRADPMQGFRSGLKQPDADRILMGGRVTRTLFKDRDVRFTFHYLDSRNAGAFSSSATSEASYREGTAYSSALEGSIFGNLLRFAGEYCYSRYDDPSVTEQTMGDRAWRIGLSGATQRFSYALGYKLLGEDFHTIASPYALNDREELSMDTQYLFDSSCASFSVLQSRTSVENDLLPVTISRTGKIGYKFAPAGWPVLFVSQSLSTRRSADEHADPASVVDSMARTTYFSISYKKGAFDLAPSYSISRFMDRARPAGDYDSLTHTVRVACGISPGQWLSVSPVFTYRNCLMEEPDIRVRAYQGSLTGTVQIIPGMLTIDTMVSYMEKEASDDSTSLSEKKAAYRLNWHIEKYLRNMGARSLAFMGEFMHTDDHAGNVAVRDYTISLVASIGLPADLLDYQSLSSRFPREARELPF</sequence>
<dbReference type="AlphaFoldDB" id="A0A485M9Z8"/>
<evidence type="ECO:0000313" key="1">
    <source>
        <dbReference type="EMBL" id="VFU17165.1"/>
    </source>
</evidence>
<organism evidence="1">
    <name type="scientific">anaerobic digester metagenome</name>
    <dbReference type="NCBI Taxonomy" id="1263854"/>
    <lineage>
        <taxon>unclassified sequences</taxon>
        <taxon>metagenomes</taxon>
        <taxon>ecological metagenomes</taxon>
    </lineage>
</organism>
<dbReference type="EMBL" id="CAADRM010000128">
    <property type="protein sequence ID" value="VFU17165.1"/>
    <property type="molecule type" value="Genomic_DNA"/>
</dbReference>
<gene>
    <name evidence="1" type="ORF">SCFA_620023</name>
</gene>
<accession>A0A485M9Z8</accession>
<reference evidence="1" key="1">
    <citation type="submission" date="2019-03" db="EMBL/GenBank/DDBJ databases">
        <authorList>
            <person name="Hao L."/>
        </authorList>
    </citation>
    <scope>NUCLEOTIDE SEQUENCE</scope>
</reference>
<proteinExistence type="predicted"/>
<name>A0A485M9Z8_9ZZZZ</name>
<protein>
    <recommendedName>
        <fullName evidence="2">LPS-assembly protein LptD</fullName>
    </recommendedName>
</protein>
<evidence type="ECO:0008006" key="2">
    <source>
        <dbReference type="Google" id="ProtNLM"/>
    </source>
</evidence>